<evidence type="ECO:0000256" key="1">
    <source>
        <dbReference type="ARBA" id="ARBA00005278"/>
    </source>
</evidence>
<feature type="transmembrane region" description="Helical" evidence="3">
    <location>
        <begin position="277"/>
        <end position="295"/>
    </location>
</feature>
<evidence type="ECO:0000256" key="3">
    <source>
        <dbReference type="SAM" id="Phobius"/>
    </source>
</evidence>
<feature type="transmembrane region" description="Helical" evidence="3">
    <location>
        <begin position="340"/>
        <end position="361"/>
    </location>
</feature>
<dbReference type="PANTHER" id="PTHR22550:SF5">
    <property type="entry name" value="LEUCINE ZIPPER PROTEIN 4"/>
    <property type="match status" value="1"/>
</dbReference>
<name>A0A9X2MPJ7_9BACL</name>
<comment type="similarity">
    <text evidence="1">Belongs to the GerABKA family.</text>
</comment>
<dbReference type="PIRSF" id="PIRSF005690">
    <property type="entry name" value="GerBA"/>
    <property type="match status" value="1"/>
</dbReference>
<feature type="transmembrane region" description="Helical" evidence="3">
    <location>
        <begin position="368"/>
        <end position="386"/>
    </location>
</feature>
<evidence type="ECO:0000256" key="2">
    <source>
        <dbReference type="ARBA" id="ARBA00023136"/>
    </source>
</evidence>
<keyword evidence="3" id="KW-0812">Transmembrane</keyword>
<dbReference type="EMBL" id="JANIPJ010000003">
    <property type="protein sequence ID" value="MCR2803493.1"/>
    <property type="molecule type" value="Genomic_DNA"/>
</dbReference>
<comment type="caution">
    <text evidence="4">The sequence shown here is derived from an EMBL/GenBank/DDBJ whole genome shotgun (WGS) entry which is preliminary data.</text>
</comment>
<sequence length="479" mass="53196">MKHEQSLELGKRLEDLQARFSGTEDLCVRVFRLRAKECALVYLETMTSPELVQAFAVKPASEASSSSLDDLFGPLHADRTADLARVDKALLEGSCAILEDGSDTVYLIQAVVAQARSIEEAKGEQVTRGPHDGFIEPISANIRLIRNRIRSPKLKVRYLTLGKLTQTKVAMLYLDEVAAPYIVDACERRLSGIELNSLYSTGEIEEIVDENPLSPFPQTLQTERPDRTVSYLMEGKVAILVDGYPSALILPITFFSFYQSPDDYNNRWVIGTFNRVVRMISFVLAISLPAIYIAIVSFHSEVLPMGILYSVKVAITYVPFPPIMEAITMQVILELLKEAAIRLHSSVAQTIGIVGGLVIGTAIVEAHLVSHTMIVIIGLTAISSFVTPLSEFGTSLRILGFSTIIAAAMFGFFGLSIMLMFIFIHLCKLEIMGVPYFSPFDPFRASSGPRDAFFRLPRFGFAEKWNMGHRRRGAQDDRL</sequence>
<organism evidence="4 5">
    <name type="scientific">Paenibacillus soyae</name>
    <dbReference type="NCBI Taxonomy" id="2969249"/>
    <lineage>
        <taxon>Bacteria</taxon>
        <taxon>Bacillati</taxon>
        <taxon>Bacillota</taxon>
        <taxon>Bacilli</taxon>
        <taxon>Bacillales</taxon>
        <taxon>Paenibacillaceae</taxon>
        <taxon>Paenibacillus</taxon>
    </lineage>
</organism>
<dbReference type="Pfam" id="PF03323">
    <property type="entry name" value="GerA"/>
    <property type="match status" value="1"/>
</dbReference>
<gene>
    <name evidence="4" type="ORF">NQZ67_06300</name>
</gene>
<keyword evidence="5" id="KW-1185">Reference proteome</keyword>
<dbReference type="Proteomes" id="UP001141950">
    <property type="component" value="Unassembled WGS sequence"/>
</dbReference>
<feature type="transmembrane region" description="Helical" evidence="3">
    <location>
        <begin position="237"/>
        <end position="257"/>
    </location>
</feature>
<protein>
    <submittedName>
        <fullName evidence="4">Spore germination protein</fullName>
    </submittedName>
</protein>
<keyword evidence="2 3" id="KW-0472">Membrane</keyword>
<dbReference type="InterPro" id="IPR050768">
    <property type="entry name" value="UPF0353/GerABKA_families"/>
</dbReference>
<dbReference type="InterPro" id="IPR004995">
    <property type="entry name" value="Spore_Ger"/>
</dbReference>
<dbReference type="PANTHER" id="PTHR22550">
    <property type="entry name" value="SPORE GERMINATION PROTEIN"/>
    <property type="match status" value="1"/>
</dbReference>
<evidence type="ECO:0000313" key="5">
    <source>
        <dbReference type="Proteomes" id="UP001141950"/>
    </source>
</evidence>
<dbReference type="AlphaFoldDB" id="A0A9X2MPJ7"/>
<proteinExistence type="inferred from homology"/>
<feature type="transmembrane region" description="Helical" evidence="3">
    <location>
        <begin position="398"/>
        <end position="424"/>
    </location>
</feature>
<keyword evidence="3" id="KW-1133">Transmembrane helix</keyword>
<evidence type="ECO:0000313" key="4">
    <source>
        <dbReference type="EMBL" id="MCR2803493.1"/>
    </source>
</evidence>
<dbReference type="RefSeq" id="WP_257443824.1">
    <property type="nucleotide sequence ID" value="NZ_JANIPJ010000003.1"/>
</dbReference>
<dbReference type="GO" id="GO:0009847">
    <property type="term" value="P:spore germination"/>
    <property type="evidence" value="ECO:0007669"/>
    <property type="project" value="InterPro"/>
</dbReference>
<reference evidence="4" key="1">
    <citation type="submission" date="2022-08" db="EMBL/GenBank/DDBJ databases">
        <title>The genomic sequence of strain Paenibacillus sp. SCIV0701.</title>
        <authorList>
            <person name="Zhao H."/>
        </authorList>
    </citation>
    <scope>NUCLEOTIDE SEQUENCE</scope>
    <source>
        <strain evidence="4">SCIV0701</strain>
    </source>
</reference>
<accession>A0A9X2MPJ7</accession>
<dbReference type="GO" id="GO:0016020">
    <property type="term" value="C:membrane"/>
    <property type="evidence" value="ECO:0007669"/>
    <property type="project" value="InterPro"/>
</dbReference>